<evidence type="ECO:0000313" key="1">
    <source>
        <dbReference type="EMBL" id="CAI2359641.1"/>
    </source>
</evidence>
<name>A0AAD1X6M4_EUPCR</name>
<comment type="caution">
    <text evidence="1">The sequence shown here is derived from an EMBL/GenBank/DDBJ whole genome shotgun (WGS) entry which is preliminary data.</text>
</comment>
<evidence type="ECO:0000313" key="2">
    <source>
        <dbReference type="Proteomes" id="UP001295684"/>
    </source>
</evidence>
<gene>
    <name evidence="1" type="ORF">ECRASSUSDP1_LOCUS933</name>
</gene>
<keyword evidence="2" id="KW-1185">Reference proteome</keyword>
<proteinExistence type="predicted"/>
<accession>A0AAD1X6M4</accession>
<dbReference type="EMBL" id="CAMPGE010000878">
    <property type="protein sequence ID" value="CAI2359641.1"/>
    <property type="molecule type" value="Genomic_DNA"/>
</dbReference>
<dbReference type="AlphaFoldDB" id="A0AAD1X6M4"/>
<dbReference type="Proteomes" id="UP001295684">
    <property type="component" value="Unassembled WGS sequence"/>
</dbReference>
<organism evidence="1 2">
    <name type="scientific">Euplotes crassus</name>
    <dbReference type="NCBI Taxonomy" id="5936"/>
    <lineage>
        <taxon>Eukaryota</taxon>
        <taxon>Sar</taxon>
        <taxon>Alveolata</taxon>
        <taxon>Ciliophora</taxon>
        <taxon>Intramacronucleata</taxon>
        <taxon>Spirotrichea</taxon>
        <taxon>Hypotrichia</taxon>
        <taxon>Euplotida</taxon>
        <taxon>Euplotidae</taxon>
        <taxon>Moneuplotes</taxon>
    </lineage>
</organism>
<protein>
    <submittedName>
        <fullName evidence="1">Uncharacterized protein</fullName>
    </submittedName>
</protein>
<reference evidence="1" key="1">
    <citation type="submission" date="2023-07" db="EMBL/GenBank/DDBJ databases">
        <authorList>
            <consortium name="AG Swart"/>
            <person name="Singh M."/>
            <person name="Singh A."/>
            <person name="Seah K."/>
            <person name="Emmerich C."/>
        </authorList>
    </citation>
    <scope>NUCLEOTIDE SEQUENCE</scope>
    <source>
        <strain evidence="1">DP1</strain>
    </source>
</reference>
<sequence length="459" mass="53175">MTRSMPAIPLVDPNTYGKKIISPIFGNAKIRKARNKNPDELRFQLAKTHQSSSIPVIKGVSKRGEQYPHQTINSFKPNRRSMTNELSKEEEFKINFDVYNIKRLHQPKLFSSSKKLQKMNEFQRTNYVGFHASTKEMLDKNLVVTNAPIPRKNNGDKYINRKLQEALLTGTRISDPDSKVVERQIRQIKSLVKSRKKVHEEDNDYLQNKDQFPRRFTSKPFMHYGFSAKKASQKKKEINDLIKKNDNKMKVYIALLQKQKRSKKPTIGSIENHHSPHRIFLEDAQKSLDISEDFHKLNIATKPIESSSGVDIRNLNTYSSQPNFETLPNLKKEVADQSLEESTLGPKRLTDSIIMQQSLMNEVSMINKSIIEKNSEHVPKQKIIGSIRKFDDRCINYHKAHKSLVDLTVGYLSKCIKEKNPEKDIEAREQLIEQNMKDINNLQKDQLLNYNIDPYSGDN</sequence>